<organism evidence="1 2">
    <name type="scientific">Chitinophaga polysaccharea</name>
    <dbReference type="NCBI Taxonomy" id="1293035"/>
    <lineage>
        <taxon>Bacteria</taxon>
        <taxon>Pseudomonadati</taxon>
        <taxon>Bacteroidota</taxon>
        <taxon>Chitinophagia</taxon>
        <taxon>Chitinophagales</taxon>
        <taxon>Chitinophagaceae</taxon>
        <taxon>Chitinophaga</taxon>
    </lineage>
</organism>
<protein>
    <submittedName>
        <fullName evidence="1">Immunity protein 26 of polymorphic toxin system</fullName>
    </submittedName>
</protein>
<gene>
    <name evidence="1" type="ORF">FHW36_10296</name>
</gene>
<dbReference type="RefSeq" id="WP_186452349.1">
    <property type="nucleotide sequence ID" value="NZ_VIWO01000002.1"/>
</dbReference>
<comment type="caution">
    <text evidence="1">The sequence shown here is derived from an EMBL/GenBank/DDBJ whole genome shotgun (WGS) entry which is preliminary data.</text>
</comment>
<accession>A0A561PW49</accession>
<sequence length="406" mass="46140">MPEFSNEQRKYIGLCPVDPQWTRITFPKGLICYFDQDIIRKALIQTVTSYAEFDTAITTRERSKIISPGGKGKEKPISVINISSYPGRTVSFGVDISPVDPLPEMAGNGERPPAYQTYWSWKIGSQKADIENNAPVFNGMQQLADFWQRLPQFIQGLPADHLDRLAQLKEKKAGKIRPVKFRSGDFFAVPTRFSLYGDPVEYVFGRHLLNISALRKREVVDKDHHWYDLMTVVQLVTLYDFRADSLVVDLLLLQQQKTLPAFYMMDDTLMRGQYPIIGHLPLEPAELNFPMHYGRYVASARKGYYFGWGHAMVTDIPPIAITVPEGVDLNIDFRNNGVSCGAPIDLLADFRNGLPPFYKYTDINHPDNLAIKTALFNSLAVPVNISYDDFCRQFGAKNREELLTLS</sequence>
<evidence type="ECO:0000313" key="2">
    <source>
        <dbReference type="Proteomes" id="UP000320811"/>
    </source>
</evidence>
<dbReference type="InterPro" id="IPR029278">
    <property type="entry name" value="Imm26"/>
</dbReference>
<proteinExistence type="predicted"/>
<keyword evidence="2" id="KW-1185">Reference proteome</keyword>
<dbReference type="Proteomes" id="UP000320811">
    <property type="component" value="Unassembled WGS sequence"/>
</dbReference>
<dbReference type="EMBL" id="VIWO01000002">
    <property type="protein sequence ID" value="TWF42341.1"/>
    <property type="molecule type" value="Genomic_DNA"/>
</dbReference>
<dbReference type="AlphaFoldDB" id="A0A561PW49"/>
<reference evidence="1 2" key="1">
    <citation type="submission" date="2019-06" db="EMBL/GenBank/DDBJ databases">
        <title>Sorghum-associated microbial communities from plants grown in Nebraska, USA.</title>
        <authorList>
            <person name="Schachtman D."/>
        </authorList>
    </citation>
    <scope>NUCLEOTIDE SEQUENCE [LARGE SCALE GENOMIC DNA]</scope>
    <source>
        <strain evidence="1 2">1209</strain>
    </source>
</reference>
<dbReference type="Pfam" id="PF15428">
    <property type="entry name" value="Imm26"/>
    <property type="match status" value="1"/>
</dbReference>
<evidence type="ECO:0000313" key="1">
    <source>
        <dbReference type="EMBL" id="TWF42341.1"/>
    </source>
</evidence>
<name>A0A561PW49_9BACT</name>